<feature type="signal peptide" evidence="1">
    <location>
        <begin position="1"/>
        <end position="17"/>
    </location>
</feature>
<dbReference type="AlphaFoldDB" id="A0AAW0D571"/>
<dbReference type="InterPro" id="IPR037523">
    <property type="entry name" value="VOC_core"/>
</dbReference>
<organism evidence="3 4">
    <name type="scientific">Paramarasmius palmivorus</name>
    <dbReference type="NCBI Taxonomy" id="297713"/>
    <lineage>
        <taxon>Eukaryota</taxon>
        <taxon>Fungi</taxon>
        <taxon>Dikarya</taxon>
        <taxon>Basidiomycota</taxon>
        <taxon>Agaricomycotina</taxon>
        <taxon>Agaricomycetes</taxon>
        <taxon>Agaricomycetidae</taxon>
        <taxon>Agaricales</taxon>
        <taxon>Marasmiineae</taxon>
        <taxon>Marasmiaceae</taxon>
        <taxon>Paramarasmius</taxon>
    </lineage>
</organism>
<gene>
    <name evidence="3" type="ORF">VNI00_007207</name>
</gene>
<dbReference type="Proteomes" id="UP001383192">
    <property type="component" value="Unassembled WGS sequence"/>
</dbReference>
<dbReference type="PROSITE" id="PS51257">
    <property type="entry name" value="PROKAR_LIPOPROTEIN"/>
    <property type="match status" value="1"/>
</dbReference>
<dbReference type="PANTHER" id="PTHR10374">
    <property type="entry name" value="LACTOYLGLUTATHIONE LYASE GLYOXALASE I"/>
    <property type="match status" value="1"/>
</dbReference>
<keyword evidence="1" id="KW-0732">Signal</keyword>
<feature type="domain" description="VOC" evidence="2">
    <location>
        <begin position="51"/>
        <end position="231"/>
    </location>
</feature>
<keyword evidence="4" id="KW-1185">Reference proteome</keyword>
<dbReference type="InterPro" id="IPR004360">
    <property type="entry name" value="Glyas_Fos-R_dOase_dom"/>
</dbReference>
<accession>A0AAW0D571</accession>
<sequence>MHFPKLFALSLIPVALSCTFPRDEAPSNSTEFPKFTVGTDGPAEPATQGFFVNHFSLIVSNLTATRQFYGDVLGMRHIFTYDASKDYSIMYMGHAQGGRSGTGFQTGEELIRDKNNLGGLVEFVQLKTQKEKRKFNPTPSNTFSHIGLIVPDINAAQARFESMGVEIVKRVGELPSTDPNSPQAIIAKAFGIEEPDTEEAKDALAGVAALGFGEFIVIADPDGNLFEVQQFAGNAI</sequence>
<dbReference type="Gene3D" id="3.10.180.10">
    <property type="entry name" value="2,3-Dihydroxybiphenyl 1,2-Dioxygenase, domain 1"/>
    <property type="match status" value="1"/>
</dbReference>
<dbReference type="Pfam" id="PF00903">
    <property type="entry name" value="Glyoxalase"/>
    <property type="match status" value="1"/>
</dbReference>
<dbReference type="EMBL" id="JAYKXP010000023">
    <property type="protein sequence ID" value="KAK7045804.1"/>
    <property type="molecule type" value="Genomic_DNA"/>
</dbReference>
<evidence type="ECO:0000259" key="2">
    <source>
        <dbReference type="PROSITE" id="PS51819"/>
    </source>
</evidence>
<dbReference type="SUPFAM" id="SSF54593">
    <property type="entry name" value="Glyoxalase/Bleomycin resistance protein/Dihydroxybiphenyl dioxygenase"/>
    <property type="match status" value="1"/>
</dbReference>
<evidence type="ECO:0000313" key="3">
    <source>
        <dbReference type="EMBL" id="KAK7045804.1"/>
    </source>
</evidence>
<reference evidence="3 4" key="1">
    <citation type="submission" date="2024-01" db="EMBL/GenBank/DDBJ databases">
        <title>A draft genome for a cacao thread blight-causing isolate of Paramarasmius palmivorus.</title>
        <authorList>
            <person name="Baruah I.K."/>
            <person name="Bukari Y."/>
            <person name="Amoako-Attah I."/>
            <person name="Meinhardt L.W."/>
            <person name="Bailey B.A."/>
            <person name="Cohen S.P."/>
        </authorList>
    </citation>
    <scope>NUCLEOTIDE SEQUENCE [LARGE SCALE GENOMIC DNA]</scope>
    <source>
        <strain evidence="3 4">GH-12</strain>
    </source>
</reference>
<dbReference type="PROSITE" id="PS51819">
    <property type="entry name" value="VOC"/>
    <property type="match status" value="1"/>
</dbReference>
<dbReference type="PANTHER" id="PTHR10374:SF19">
    <property type="entry name" value="LYASE (GLO1), PUTATIVE (AFU_ORTHOLOGUE AFUA_2G13550)-RELATED"/>
    <property type="match status" value="1"/>
</dbReference>
<name>A0AAW0D571_9AGAR</name>
<protein>
    <recommendedName>
        <fullName evidence="2">VOC domain-containing protein</fullName>
    </recommendedName>
</protein>
<feature type="chain" id="PRO_5043799356" description="VOC domain-containing protein" evidence="1">
    <location>
        <begin position="18"/>
        <end position="236"/>
    </location>
</feature>
<comment type="caution">
    <text evidence="3">The sequence shown here is derived from an EMBL/GenBank/DDBJ whole genome shotgun (WGS) entry which is preliminary data.</text>
</comment>
<proteinExistence type="predicted"/>
<evidence type="ECO:0000313" key="4">
    <source>
        <dbReference type="Proteomes" id="UP001383192"/>
    </source>
</evidence>
<evidence type="ECO:0000256" key="1">
    <source>
        <dbReference type="SAM" id="SignalP"/>
    </source>
</evidence>
<dbReference type="InterPro" id="IPR029068">
    <property type="entry name" value="Glyas_Bleomycin-R_OHBP_Dase"/>
</dbReference>